<evidence type="ECO:0000313" key="2">
    <source>
        <dbReference type="Proteomes" id="UP000276417"/>
    </source>
</evidence>
<dbReference type="KEGG" id="dph:EHF33_14005"/>
<dbReference type="Pfam" id="PF12747">
    <property type="entry name" value="DdrB"/>
    <property type="match status" value="1"/>
</dbReference>
<name>A0A3G8YFH0_9DEIO</name>
<accession>A0A3G8YFH0</accession>
<evidence type="ECO:0000313" key="1">
    <source>
        <dbReference type="EMBL" id="AZI44032.1"/>
    </source>
</evidence>
<gene>
    <name evidence="1" type="ORF">EHF33_14005</name>
</gene>
<reference evidence="1 2" key="1">
    <citation type="submission" date="2018-11" db="EMBL/GenBank/DDBJ databases">
        <title>Deinococcus shelandsis sp. nov., isolated from South Shetland Islands soil of Antarctica.</title>
        <authorList>
            <person name="Tian J."/>
        </authorList>
    </citation>
    <scope>NUCLEOTIDE SEQUENCE [LARGE SCALE GENOMIC DNA]</scope>
    <source>
        <strain evidence="1 2">S14-83T</strain>
    </source>
</reference>
<keyword evidence="2" id="KW-1185">Reference proteome</keyword>
<dbReference type="AlphaFoldDB" id="A0A3G8YFH0"/>
<proteinExistence type="predicted"/>
<dbReference type="InterPro" id="IPR024305">
    <property type="entry name" value="ssDNA-bd_DdrB-like"/>
</dbReference>
<dbReference type="EMBL" id="CP034184">
    <property type="protein sequence ID" value="AZI44032.1"/>
    <property type="molecule type" value="Genomic_DNA"/>
</dbReference>
<dbReference type="Proteomes" id="UP000276417">
    <property type="component" value="Chromosome 2"/>
</dbReference>
<protein>
    <submittedName>
        <fullName evidence="1">Single-stranded DNA-binding protein</fullName>
    </submittedName>
</protein>
<dbReference type="GO" id="GO:0003677">
    <property type="term" value="F:DNA binding"/>
    <property type="evidence" value="ECO:0007669"/>
    <property type="project" value="UniProtKB-KW"/>
</dbReference>
<keyword evidence="1" id="KW-0238">DNA-binding</keyword>
<dbReference type="OrthoDB" id="65756at2"/>
<organism evidence="1 2">
    <name type="scientific">Deinococcus psychrotolerans</name>
    <dbReference type="NCBI Taxonomy" id="2489213"/>
    <lineage>
        <taxon>Bacteria</taxon>
        <taxon>Thermotogati</taxon>
        <taxon>Deinococcota</taxon>
        <taxon>Deinococci</taxon>
        <taxon>Deinococcales</taxon>
        <taxon>Deinococcaceae</taxon>
        <taxon>Deinococcus</taxon>
    </lineage>
</organism>
<dbReference type="RefSeq" id="WP_124873299.1">
    <property type="nucleotide sequence ID" value="NZ_CP034184.1"/>
</dbReference>
<sequence>MIQIHLTSPIGTAISVAVENAASILPTVRQYGKLGYTSGEVPSGGHSLPLANADDFDFALIGAHPYINKEGEACIMHRGQSYKRRELEAVENKKMSLPKIVKYSRGARPTDLPHVKEGEDGGIQYVTLLTFRGGGKKLTAYALNAVQQNAAD</sequence>